<dbReference type="EMBL" id="ABJB010273267">
    <property type="status" value="NOT_ANNOTATED_CDS"/>
    <property type="molecule type" value="Genomic_DNA"/>
</dbReference>
<dbReference type="AlphaFoldDB" id="B7QNH2"/>
<dbReference type="VEuPathDB" id="VectorBase:ISCP_012907"/>
<accession>B7QNH2</accession>
<dbReference type="VEuPathDB" id="VectorBase:ISCW015174"/>
<evidence type="ECO:0000313" key="1">
    <source>
        <dbReference type="EMBL" id="EEC20394.1"/>
    </source>
</evidence>
<dbReference type="OrthoDB" id="414039at2759"/>
<dbReference type="EMBL" id="DS979207">
    <property type="protein sequence ID" value="EEC20394.1"/>
    <property type="molecule type" value="Genomic_DNA"/>
</dbReference>
<dbReference type="VEuPathDB" id="VectorBase:ISCI015174"/>
<organism>
    <name type="scientific">Ixodes scapularis</name>
    <name type="common">Black-legged tick</name>
    <name type="synonym">Deer tick</name>
    <dbReference type="NCBI Taxonomy" id="6945"/>
    <lineage>
        <taxon>Eukaryota</taxon>
        <taxon>Metazoa</taxon>
        <taxon>Ecdysozoa</taxon>
        <taxon>Arthropoda</taxon>
        <taxon>Chelicerata</taxon>
        <taxon>Arachnida</taxon>
        <taxon>Acari</taxon>
        <taxon>Parasitiformes</taxon>
        <taxon>Ixodida</taxon>
        <taxon>Ixodoidea</taxon>
        <taxon>Ixodidae</taxon>
        <taxon>Ixodinae</taxon>
        <taxon>Ixodes</taxon>
    </lineage>
</organism>
<reference evidence="2" key="2">
    <citation type="submission" date="2020-05" db="UniProtKB">
        <authorList>
            <consortium name="EnsemblMetazoa"/>
        </authorList>
    </citation>
    <scope>IDENTIFICATION</scope>
    <source>
        <strain evidence="2">wikel</strain>
    </source>
</reference>
<dbReference type="Proteomes" id="UP000001555">
    <property type="component" value="Unassembled WGS sequence"/>
</dbReference>
<dbReference type="HOGENOM" id="CLU_3126689_0_0_1"/>
<protein>
    <submittedName>
        <fullName evidence="1 2">Uncharacterized protein</fullName>
    </submittedName>
</protein>
<dbReference type="EnsemblMetazoa" id="ISCW015174-RA">
    <property type="protein sequence ID" value="ISCW015174-PA"/>
    <property type="gene ID" value="ISCW015174"/>
</dbReference>
<evidence type="ECO:0000313" key="2">
    <source>
        <dbReference type="EnsemblMetazoa" id="ISCW015174-PA"/>
    </source>
</evidence>
<evidence type="ECO:0000313" key="3">
    <source>
        <dbReference type="Proteomes" id="UP000001555"/>
    </source>
</evidence>
<sequence>MVEGCGSSFGPFVDPKILELLFRTAQHVSRFVRETTFYVVSSLVACCAGR</sequence>
<reference evidence="1 3" key="1">
    <citation type="submission" date="2008-03" db="EMBL/GenBank/DDBJ databases">
        <title>Annotation of Ixodes scapularis.</title>
        <authorList>
            <consortium name="Ixodes scapularis Genome Project Consortium"/>
            <person name="Caler E."/>
            <person name="Hannick L.I."/>
            <person name="Bidwell S."/>
            <person name="Joardar V."/>
            <person name="Thiagarajan M."/>
            <person name="Amedeo P."/>
            <person name="Galinsky K.J."/>
            <person name="Schobel S."/>
            <person name="Inman J."/>
            <person name="Hostetler J."/>
            <person name="Miller J."/>
            <person name="Hammond M."/>
            <person name="Megy K."/>
            <person name="Lawson D."/>
            <person name="Kodira C."/>
            <person name="Sutton G."/>
            <person name="Meyer J."/>
            <person name="Hill C.A."/>
            <person name="Birren B."/>
            <person name="Nene V."/>
            <person name="Collins F."/>
            <person name="Alarcon-Chaidez F."/>
            <person name="Wikel S."/>
            <person name="Strausberg R."/>
        </authorList>
    </citation>
    <scope>NUCLEOTIDE SEQUENCE [LARGE SCALE GENOMIC DNA]</scope>
    <source>
        <strain evidence="3">Wikel</strain>
        <strain evidence="1">Wikel colony</strain>
    </source>
</reference>
<dbReference type="InParanoid" id="B7QNH2"/>
<gene>
    <name evidence="1" type="ORF">IscW_ISCW015174</name>
</gene>
<proteinExistence type="predicted"/>
<dbReference type="PaxDb" id="6945-B7QNH2"/>
<keyword evidence="3" id="KW-1185">Reference proteome</keyword>
<name>B7QNH2_IXOSC</name>